<sequence length="57" mass="6371">MLQWLEFHSRAVPAPVHSPGRRRLVLALGHNRIAARTGSLDRRSCLPWQLGMAAAEL</sequence>
<accession>A0ABV9FZ72</accession>
<organism evidence="1 2">
    <name type="scientific">Streptomyces maoxianensis</name>
    <dbReference type="NCBI Taxonomy" id="1459942"/>
    <lineage>
        <taxon>Bacteria</taxon>
        <taxon>Bacillati</taxon>
        <taxon>Actinomycetota</taxon>
        <taxon>Actinomycetes</taxon>
        <taxon>Kitasatosporales</taxon>
        <taxon>Streptomycetaceae</taxon>
        <taxon>Streptomyces</taxon>
    </lineage>
</organism>
<dbReference type="RefSeq" id="WP_381192229.1">
    <property type="nucleotide sequence ID" value="NZ_JBHSFE010000006.1"/>
</dbReference>
<comment type="caution">
    <text evidence="1">The sequence shown here is derived from an EMBL/GenBank/DDBJ whole genome shotgun (WGS) entry which is preliminary data.</text>
</comment>
<gene>
    <name evidence="1" type="ORF">ACFO9E_05770</name>
</gene>
<name>A0ABV9FZ72_9ACTN</name>
<protein>
    <submittedName>
        <fullName evidence="1">Uncharacterized protein</fullName>
    </submittedName>
</protein>
<evidence type="ECO:0000313" key="1">
    <source>
        <dbReference type="EMBL" id="MFC4607323.1"/>
    </source>
</evidence>
<reference evidence="2" key="1">
    <citation type="journal article" date="2019" name="Int. J. Syst. Evol. Microbiol.">
        <title>The Global Catalogue of Microorganisms (GCM) 10K type strain sequencing project: providing services to taxonomists for standard genome sequencing and annotation.</title>
        <authorList>
            <consortium name="The Broad Institute Genomics Platform"/>
            <consortium name="The Broad Institute Genome Sequencing Center for Infectious Disease"/>
            <person name="Wu L."/>
            <person name="Ma J."/>
        </authorList>
    </citation>
    <scope>NUCLEOTIDE SEQUENCE [LARGE SCALE GENOMIC DNA]</scope>
    <source>
        <strain evidence="2">CGMCC 4.7139</strain>
    </source>
</reference>
<keyword evidence="2" id="KW-1185">Reference proteome</keyword>
<dbReference type="EMBL" id="JBHSFE010000006">
    <property type="protein sequence ID" value="MFC4607323.1"/>
    <property type="molecule type" value="Genomic_DNA"/>
</dbReference>
<proteinExistence type="predicted"/>
<dbReference type="Proteomes" id="UP001595993">
    <property type="component" value="Unassembled WGS sequence"/>
</dbReference>
<evidence type="ECO:0000313" key="2">
    <source>
        <dbReference type="Proteomes" id="UP001595993"/>
    </source>
</evidence>